<dbReference type="InterPro" id="IPR006689">
    <property type="entry name" value="Small_GTPase_ARF/SAR"/>
</dbReference>
<evidence type="ECO:0000256" key="7">
    <source>
        <dbReference type="ARBA" id="ARBA00022927"/>
    </source>
</evidence>
<dbReference type="InterPro" id="IPR005225">
    <property type="entry name" value="Small_GTP-bd"/>
</dbReference>
<accession>A0A0C2JGG7</accession>
<dbReference type="Pfam" id="PF00025">
    <property type="entry name" value="Arf"/>
    <property type="match status" value="1"/>
</dbReference>
<evidence type="ECO:0000256" key="6">
    <source>
        <dbReference type="ARBA" id="ARBA00022892"/>
    </source>
</evidence>
<comment type="similarity">
    <text evidence="2 13">Belongs to the small GTPase superfamily. Arf family.</text>
</comment>
<evidence type="ECO:0000256" key="12">
    <source>
        <dbReference type="PIRSR" id="PIRSR606689-2"/>
    </source>
</evidence>
<keyword evidence="7" id="KW-0653">Protein transport</keyword>
<evidence type="ECO:0000256" key="11">
    <source>
        <dbReference type="PIRSR" id="PIRSR606689-1"/>
    </source>
</evidence>
<name>A0A0C2JGG7_THEKT</name>
<dbReference type="InterPro" id="IPR044612">
    <property type="entry name" value="ARL2/3"/>
</dbReference>
<evidence type="ECO:0000256" key="13">
    <source>
        <dbReference type="RuleBase" id="RU003925"/>
    </source>
</evidence>
<evidence type="ECO:0000313" key="15">
    <source>
        <dbReference type="Proteomes" id="UP000031668"/>
    </source>
</evidence>
<keyword evidence="12" id="KW-0460">Magnesium</keyword>
<dbReference type="PANTHER" id="PTHR45697">
    <property type="entry name" value="ADP-RIBOSYLATION FACTOR-LIKE PROTEIN 2-RELATED"/>
    <property type="match status" value="1"/>
</dbReference>
<sequence>MVLYKIIKKRKLKEKSLRILILGLDSAGKTSIIKSIKGESISDCHPTIGFHIHTLEHMGYVVHYWDVGGQKNLRCFWRNYFEETDGIIWVVDASDEDRLKLCKEELDILLNDEKLIGATLLILANKQDLPQCLNKQQIIDVCFFII</sequence>
<dbReference type="PROSITE" id="PS51417">
    <property type="entry name" value="ARF"/>
    <property type="match status" value="1"/>
</dbReference>
<evidence type="ECO:0000256" key="2">
    <source>
        <dbReference type="ARBA" id="ARBA00010290"/>
    </source>
</evidence>
<dbReference type="AlphaFoldDB" id="A0A0C2JGG7"/>
<feature type="binding site" evidence="11">
    <location>
        <begin position="23"/>
        <end position="30"/>
    </location>
    <ligand>
        <name>GTP</name>
        <dbReference type="ChEBI" id="CHEBI:37565"/>
    </ligand>
</feature>
<dbReference type="PRINTS" id="PR00328">
    <property type="entry name" value="SAR1GTPBP"/>
</dbReference>
<dbReference type="NCBIfam" id="TIGR00231">
    <property type="entry name" value="small_GTP"/>
    <property type="match status" value="1"/>
</dbReference>
<evidence type="ECO:0000256" key="9">
    <source>
        <dbReference type="ARBA" id="ARBA00023134"/>
    </source>
</evidence>
<feature type="binding site" evidence="11">
    <location>
        <begin position="125"/>
        <end position="128"/>
    </location>
    <ligand>
        <name>GTP</name>
        <dbReference type="ChEBI" id="CHEBI:37565"/>
    </ligand>
</feature>
<dbReference type="GO" id="GO:0015031">
    <property type="term" value="P:protein transport"/>
    <property type="evidence" value="ECO:0007669"/>
    <property type="project" value="UniProtKB-KW"/>
</dbReference>
<dbReference type="FunFam" id="3.40.50.300:FF:003500">
    <property type="entry name" value="ADP-ribosylation factor 1"/>
    <property type="match status" value="1"/>
</dbReference>
<organism evidence="14 15">
    <name type="scientific">Thelohanellus kitauei</name>
    <name type="common">Myxosporean</name>
    <dbReference type="NCBI Taxonomy" id="669202"/>
    <lineage>
        <taxon>Eukaryota</taxon>
        <taxon>Metazoa</taxon>
        <taxon>Cnidaria</taxon>
        <taxon>Myxozoa</taxon>
        <taxon>Myxosporea</taxon>
        <taxon>Bivalvulida</taxon>
        <taxon>Platysporina</taxon>
        <taxon>Myxobolidae</taxon>
        <taxon>Thelohanellus</taxon>
    </lineage>
</organism>
<keyword evidence="12" id="KW-0479">Metal-binding</keyword>
<reference evidence="14 15" key="1">
    <citation type="journal article" date="2014" name="Genome Biol. Evol.">
        <title>The genome of the myxosporean Thelohanellus kitauei shows adaptations to nutrient acquisition within its fish host.</title>
        <authorList>
            <person name="Yang Y."/>
            <person name="Xiong J."/>
            <person name="Zhou Z."/>
            <person name="Huo F."/>
            <person name="Miao W."/>
            <person name="Ran C."/>
            <person name="Liu Y."/>
            <person name="Zhang J."/>
            <person name="Feng J."/>
            <person name="Wang M."/>
            <person name="Wang M."/>
            <person name="Wang L."/>
            <person name="Yao B."/>
        </authorList>
    </citation>
    <scope>NUCLEOTIDE SEQUENCE [LARGE SCALE GENOMIC DNA]</scope>
    <source>
        <strain evidence="14">Wuqing</strain>
    </source>
</reference>
<keyword evidence="5 11" id="KW-0547">Nucleotide-binding</keyword>
<comment type="subcellular location">
    <subcellularLocation>
        <location evidence="1">Golgi apparatus</location>
    </subcellularLocation>
</comment>
<keyword evidence="15" id="KW-1185">Reference proteome</keyword>
<keyword evidence="10" id="KW-0449">Lipoprotein</keyword>
<keyword evidence="6" id="KW-0931">ER-Golgi transport</keyword>
<dbReference type="OMA" id="HWCILAC"/>
<dbReference type="GO" id="GO:0046872">
    <property type="term" value="F:metal ion binding"/>
    <property type="evidence" value="ECO:0007669"/>
    <property type="project" value="UniProtKB-KW"/>
</dbReference>
<dbReference type="GO" id="GO:0005525">
    <property type="term" value="F:GTP binding"/>
    <property type="evidence" value="ECO:0007669"/>
    <property type="project" value="UniProtKB-KW"/>
</dbReference>
<gene>
    <name evidence="14" type="ORF">RF11_06767</name>
</gene>
<keyword evidence="8" id="KW-0333">Golgi apparatus</keyword>
<dbReference type="SMART" id="SM00177">
    <property type="entry name" value="ARF"/>
    <property type="match status" value="1"/>
</dbReference>
<dbReference type="SMART" id="SM00178">
    <property type="entry name" value="SAR"/>
    <property type="match status" value="1"/>
</dbReference>
<dbReference type="GO" id="GO:0005794">
    <property type="term" value="C:Golgi apparatus"/>
    <property type="evidence" value="ECO:0007669"/>
    <property type="project" value="UniProtKB-SubCell"/>
</dbReference>
<dbReference type="Proteomes" id="UP000031668">
    <property type="component" value="Unassembled WGS sequence"/>
</dbReference>
<feature type="binding site" evidence="12">
    <location>
        <position position="30"/>
    </location>
    <ligand>
        <name>Mg(2+)</name>
        <dbReference type="ChEBI" id="CHEBI:18420"/>
    </ligand>
</feature>
<evidence type="ECO:0000256" key="5">
    <source>
        <dbReference type="ARBA" id="ARBA00022741"/>
    </source>
</evidence>
<dbReference type="Gene3D" id="3.40.50.300">
    <property type="entry name" value="P-loop containing nucleotide triphosphate hydrolases"/>
    <property type="match status" value="1"/>
</dbReference>
<evidence type="ECO:0000256" key="4">
    <source>
        <dbReference type="ARBA" id="ARBA00022707"/>
    </source>
</evidence>
<evidence type="ECO:0000256" key="1">
    <source>
        <dbReference type="ARBA" id="ARBA00004555"/>
    </source>
</evidence>
<evidence type="ECO:0000256" key="3">
    <source>
        <dbReference type="ARBA" id="ARBA00022448"/>
    </source>
</evidence>
<dbReference type="InterPro" id="IPR027417">
    <property type="entry name" value="P-loop_NTPase"/>
</dbReference>
<dbReference type="EMBL" id="JWZT01002870">
    <property type="protein sequence ID" value="KII68323.1"/>
    <property type="molecule type" value="Genomic_DNA"/>
</dbReference>
<evidence type="ECO:0000256" key="8">
    <source>
        <dbReference type="ARBA" id="ARBA00023034"/>
    </source>
</evidence>
<dbReference type="SUPFAM" id="SSF52540">
    <property type="entry name" value="P-loop containing nucleoside triphosphate hydrolases"/>
    <property type="match status" value="1"/>
</dbReference>
<proteinExistence type="inferred from homology"/>
<feature type="binding site" evidence="12">
    <location>
        <position position="47"/>
    </location>
    <ligand>
        <name>Mg(2+)</name>
        <dbReference type="ChEBI" id="CHEBI:18420"/>
    </ligand>
</feature>
<comment type="caution">
    <text evidence="14">The sequence shown here is derived from an EMBL/GenBank/DDBJ whole genome shotgun (WGS) entry which is preliminary data.</text>
</comment>
<keyword evidence="4" id="KW-0519">Myristate</keyword>
<keyword evidence="9 11" id="KW-0342">GTP-binding</keyword>
<protein>
    <submittedName>
        <fullName evidence="14">ADP-ribosylation factor-like protein 2</fullName>
    </submittedName>
</protein>
<dbReference type="GO" id="GO:0016192">
    <property type="term" value="P:vesicle-mediated transport"/>
    <property type="evidence" value="ECO:0007669"/>
    <property type="project" value="UniProtKB-KW"/>
</dbReference>
<dbReference type="GO" id="GO:0003924">
    <property type="term" value="F:GTPase activity"/>
    <property type="evidence" value="ECO:0007669"/>
    <property type="project" value="InterPro"/>
</dbReference>
<feature type="binding site" evidence="11">
    <location>
        <position position="69"/>
    </location>
    <ligand>
        <name>GTP</name>
        <dbReference type="ChEBI" id="CHEBI:37565"/>
    </ligand>
</feature>
<dbReference type="OrthoDB" id="2011769at2759"/>
<evidence type="ECO:0000313" key="14">
    <source>
        <dbReference type="EMBL" id="KII68323.1"/>
    </source>
</evidence>
<evidence type="ECO:0000256" key="10">
    <source>
        <dbReference type="ARBA" id="ARBA00023288"/>
    </source>
</evidence>
<keyword evidence="3" id="KW-0813">Transport</keyword>